<evidence type="ECO:0000313" key="3">
    <source>
        <dbReference type="Proteomes" id="UP001244341"/>
    </source>
</evidence>
<gene>
    <name evidence="2" type="ORF">OEZ85_002678</name>
</gene>
<protein>
    <submittedName>
        <fullName evidence="2">Uncharacterized protein</fullName>
    </submittedName>
</protein>
<reference evidence="2 3" key="1">
    <citation type="submission" date="2023-05" db="EMBL/GenBank/DDBJ databases">
        <title>A 100% complete, gapless, phased diploid assembly of the Scenedesmus obliquus UTEX 3031 genome.</title>
        <authorList>
            <person name="Biondi T.C."/>
            <person name="Hanschen E.R."/>
            <person name="Kwon T."/>
            <person name="Eng W."/>
            <person name="Kruse C.P.S."/>
            <person name="Koehler S.I."/>
            <person name="Kunde Y."/>
            <person name="Gleasner C.D."/>
            <person name="You Mak K.T."/>
            <person name="Polle J."/>
            <person name="Hovde B.T."/>
            <person name="Starkenburg S.R."/>
        </authorList>
    </citation>
    <scope>NUCLEOTIDE SEQUENCE [LARGE SCALE GENOMIC DNA]</scope>
    <source>
        <strain evidence="2 3">DOE0152z</strain>
    </source>
</reference>
<sequence length="72" mass="7958">MMMVRQQDQHQCFTEVHGLVDAASKPQQQQSNSGQEQLMHMRSTAVSALPSRVRNWAGTWQQPCGNSSNGSG</sequence>
<feature type="compositionally biased region" description="Low complexity" evidence="1">
    <location>
        <begin position="24"/>
        <end position="37"/>
    </location>
</feature>
<keyword evidence="3" id="KW-1185">Reference proteome</keyword>
<evidence type="ECO:0000256" key="1">
    <source>
        <dbReference type="SAM" id="MobiDB-lite"/>
    </source>
</evidence>
<proteinExistence type="predicted"/>
<dbReference type="EMBL" id="CP126212">
    <property type="protein sequence ID" value="WIA14135.1"/>
    <property type="molecule type" value="Genomic_DNA"/>
</dbReference>
<accession>A0ABY8TYT9</accession>
<dbReference type="Proteomes" id="UP001244341">
    <property type="component" value="Chromosome 5b"/>
</dbReference>
<name>A0ABY8TYT9_TETOB</name>
<organism evidence="2 3">
    <name type="scientific">Tetradesmus obliquus</name>
    <name type="common">Green alga</name>
    <name type="synonym">Acutodesmus obliquus</name>
    <dbReference type="NCBI Taxonomy" id="3088"/>
    <lineage>
        <taxon>Eukaryota</taxon>
        <taxon>Viridiplantae</taxon>
        <taxon>Chlorophyta</taxon>
        <taxon>core chlorophytes</taxon>
        <taxon>Chlorophyceae</taxon>
        <taxon>CS clade</taxon>
        <taxon>Sphaeropleales</taxon>
        <taxon>Scenedesmaceae</taxon>
        <taxon>Tetradesmus</taxon>
    </lineage>
</organism>
<feature type="region of interest" description="Disordered" evidence="1">
    <location>
        <begin position="21"/>
        <end position="40"/>
    </location>
</feature>
<evidence type="ECO:0000313" key="2">
    <source>
        <dbReference type="EMBL" id="WIA14135.1"/>
    </source>
</evidence>